<proteinExistence type="inferred from homology"/>
<keyword evidence="4" id="KW-0645">Protease</keyword>
<dbReference type="SUPFAM" id="SSF54001">
    <property type="entry name" value="Cysteine proteinases"/>
    <property type="match status" value="1"/>
</dbReference>
<dbReference type="Pfam" id="PF00443">
    <property type="entry name" value="UCH"/>
    <property type="match status" value="1"/>
</dbReference>
<dbReference type="InterPro" id="IPR028889">
    <property type="entry name" value="USP"/>
</dbReference>
<dbReference type="GO" id="GO:0005829">
    <property type="term" value="C:cytosol"/>
    <property type="evidence" value="ECO:0007669"/>
    <property type="project" value="TreeGrafter"/>
</dbReference>
<evidence type="ECO:0000259" key="8">
    <source>
        <dbReference type="PROSITE" id="PS50235"/>
    </source>
</evidence>
<dbReference type="GO" id="GO:0016579">
    <property type="term" value="P:protein deubiquitination"/>
    <property type="evidence" value="ECO:0007669"/>
    <property type="project" value="InterPro"/>
</dbReference>
<evidence type="ECO:0000256" key="4">
    <source>
        <dbReference type="ARBA" id="ARBA00022670"/>
    </source>
</evidence>
<evidence type="ECO:0000256" key="5">
    <source>
        <dbReference type="ARBA" id="ARBA00022786"/>
    </source>
</evidence>
<gene>
    <name evidence="9" type="ORF">BWQ96_04121</name>
</gene>
<evidence type="ECO:0000313" key="9">
    <source>
        <dbReference type="EMBL" id="PXF46115.1"/>
    </source>
</evidence>
<dbReference type="PROSITE" id="PS50235">
    <property type="entry name" value="USP_3"/>
    <property type="match status" value="1"/>
</dbReference>
<dbReference type="PANTHER" id="PTHR24006:SF722">
    <property type="entry name" value="UBIQUITIN CARBOXYL-TERMINAL HYDROLASE 48"/>
    <property type="match status" value="1"/>
</dbReference>
<accession>A0A2V3IVK5</accession>
<comment type="similarity">
    <text evidence="2">Belongs to the peptidase C19 family.</text>
</comment>
<dbReference type="InterPro" id="IPR038765">
    <property type="entry name" value="Papain-like_cys_pep_sf"/>
</dbReference>
<dbReference type="EC" id="3.4.19.12" evidence="3"/>
<dbReference type="GO" id="GO:0004843">
    <property type="term" value="F:cysteine-type deubiquitinase activity"/>
    <property type="evidence" value="ECO:0007669"/>
    <property type="project" value="UniProtKB-EC"/>
</dbReference>
<protein>
    <recommendedName>
        <fullName evidence="3">ubiquitinyl hydrolase 1</fullName>
        <ecNumber evidence="3">3.4.19.12</ecNumber>
    </recommendedName>
</protein>
<keyword evidence="10" id="KW-1185">Reference proteome</keyword>
<dbReference type="Gene3D" id="3.90.70.10">
    <property type="entry name" value="Cysteine proteinases"/>
    <property type="match status" value="1"/>
</dbReference>
<dbReference type="STRING" id="448386.A0A2V3IVK5"/>
<dbReference type="InterPro" id="IPR050164">
    <property type="entry name" value="Peptidase_C19"/>
</dbReference>
<dbReference type="Proteomes" id="UP000247409">
    <property type="component" value="Unassembled WGS sequence"/>
</dbReference>
<dbReference type="CDD" id="cd02257">
    <property type="entry name" value="Peptidase_C19"/>
    <property type="match status" value="1"/>
</dbReference>
<evidence type="ECO:0000256" key="3">
    <source>
        <dbReference type="ARBA" id="ARBA00012759"/>
    </source>
</evidence>
<dbReference type="GO" id="GO:0006508">
    <property type="term" value="P:proteolysis"/>
    <property type="evidence" value="ECO:0007669"/>
    <property type="project" value="UniProtKB-KW"/>
</dbReference>
<evidence type="ECO:0000256" key="2">
    <source>
        <dbReference type="ARBA" id="ARBA00009085"/>
    </source>
</evidence>
<comment type="catalytic activity">
    <reaction evidence="1">
        <text>Thiol-dependent hydrolysis of ester, thioester, amide, peptide and isopeptide bonds formed by the C-terminal Gly of ubiquitin (a 76-residue protein attached to proteins as an intracellular targeting signal).</text>
        <dbReference type="EC" id="3.4.19.12"/>
    </reaction>
</comment>
<dbReference type="OrthoDB" id="6287070at2759"/>
<organism evidence="9 10">
    <name type="scientific">Gracilariopsis chorda</name>
    <dbReference type="NCBI Taxonomy" id="448386"/>
    <lineage>
        <taxon>Eukaryota</taxon>
        <taxon>Rhodophyta</taxon>
        <taxon>Florideophyceae</taxon>
        <taxon>Rhodymeniophycidae</taxon>
        <taxon>Gracilariales</taxon>
        <taxon>Gracilariaceae</taxon>
        <taxon>Gracilariopsis</taxon>
    </lineage>
</organism>
<dbReference type="AlphaFoldDB" id="A0A2V3IVK5"/>
<dbReference type="PANTHER" id="PTHR24006">
    <property type="entry name" value="UBIQUITIN CARBOXYL-TERMINAL HYDROLASE"/>
    <property type="match status" value="1"/>
</dbReference>
<dbReference type="EMBL" id="NBIV01000044">
    <property type="protein sequence ID" value="PXF46115.1"/>
    <property type="molecule type" value="Genomic_DNA"/>
</dbReference>
<comment type="caution">
    <text evidence="9">The sequence shown here is derived from an EMBL/GenBank/DDBJ whole genome shotgun (WGS) entry which is preliminary data.</text>
</comment>
<dbReference type="InterPro" id="IPR001394">
    <property type="entry name" value="Peptidase_C19_UCH"/>
</dbReference>
<keyword evidence="6 9" id="KW-0378">Hydrolase</keyword>
<feature type="domain" description="USP" evidence="8">
    <location>
        <begin position="10"/>
        <end position="318"/>
    </location>
</feature>
<sequence length="398" mass="44143">MSISVFSPSVALRNLPNVGNTCYLSSTLVSLFLGTDSFDGLLTTSPRAPSNLRKALVHVVTVVRDGKTPSPPDLRALVSALHPAWRHNGRQHDAAEFLSHLLDALRAPFIPMMRTFSHAGAPDANDSALCTERILWLQIATNNAHATVSSMLQDYFSAQSIQGLQRGGKSVDATEVRVLIPEYAAMRETGETTAAERYLFHVINIPVAISRFDVRGNKLRTSVHISVQIDARKYLRNFAADNQWFMTLCAVICHRGASISSGHYVAYTRAGAREWRRWNDMRGGAVERCESSSDGLPTRGEWRDELRKDAYLLFYDLGDGSLPGRERHRMLQFLADRKLAEQVQLQEDQHGAFRQQLLDATGVYVSGDFGDSNHERRAMGASGGGSSLTDMFDGDFVR</sequence>
<keyword evidence="7" id="KW-0788">Thiol protease</keyword>
<evidence type="ECO:0000256" key="6">
    <source>
        <dbReference type="ARBA" id="ARBA00022801"/>
    </source>
</evidence>
<dbReference type="GO" id="GO:0005634">
    <property type="term" value="C:nucleus"/>
    <property type="evidence" value="ECO:0007669"/>
    <property type="project" value="UniProtKB-SubCell"/>
</dbReference>
<keyword evidence="5" id="KW-0833">Ubl conjugation pathway</keyword>
<reference evidence="9 10" key="1">
    <citation type="journal article" date="2018" name="Mol. Biol. Evol.">
        <title>Analysis of the draft genome of the red seaweed Gracilariopsis chorda provides insights into genome size evolution in Rhodophyta.</title>
        <authorList>
            <person name="Lee J."/>
            <person name="Yang E.C."/>
            <person name="Graf L."/>
            <person name="Yang J.H."/>
            <person name="Qiu H."/>
            <person name="Zel Zion U."/>
            <person name="Chan C.X."/>
            <person name="Stephens T.G."/>
            <person name="Weber A.P.M."/>
            <person name="Boo G.H."/>
            <person name="Boo S.M."/>
            <person name="Kim K.M."/>
            <person name="Shin Y."/>
            <person name="Jung M."/>
            <person name="Lee S.J."/>
            <person name="Yim H.S."/>
            <person name="Lee J.H."/>
            <person name="Bhattacharya D."/>
            <person name="Yoon H.S."/>
        </authorList>
    </citation>
    <scope>NUCLEOTIDE SEQUENCE [LARGE SCALE GENOMIC DNA]</scope>
    <source>
        <strain evidence="9 10">SKKU-2015</strain>
        <tissue evidence="9">Whole body</tissue>
    </source>
</reference>
<name>A0A2V3IVK5_9FLOR</name>
<evidence type="ECO:0000256" key="1">
    <source>
        <dbReference type="ARBA" id="ARBA00000707"/>
    </source>
</evidence>
<evidence type="ECO:0000256" key="7">
    <source>
        <dbReference type="ARBA" id="ARBA00022807"/>
    </source>
</evidence>
<evidence type="ECO:0000313" key="10">
    <source>
        <dbReference type="Proteomes" id="UP000247409"/>
    </source>
</evidence>